<keyword evidence="2 5" id="KW-0812">Transmembrane</keyword>
<dbReference type="GO" id="GO:0022857">
    <property type="term" value="F:transmembrane transporter activity"/>
    <property type="evidence" value="ECO:0007669"/>
    <property type="project" value="InterPro"/>
</dbReference>
<dbReference type="OrthoDB" id="6379448at2759"/>
<comment type="subcellular location">
    <subcellularLocation>
        <location evidence="1">Membrane</location>
    </subcellularLocation>
</comment>
<keyword evidence="6" id="KW-0813">Transport</keyword>
<gene>
    <name evidence="6" type="primary">SLC2A8</name>
    <name evidence="6" type="ORF">Anas_14345</name>
</gene>
<keyword evidence="3 5" id="KW-1133">Transmembrane helix</keyword>
<evidence type="ECO:0000256" key="4">
    <source>
        <dbReference type="ARBA" id="ARBA00023136"/>
    </source>
</evidence>
<keyword evidence="7" id="KW-1185">Reference proteome</keyword>
<evidence type="ECO:0000256" key="5">
    <source>
        <dbReference type="SAM" id="Phobius"/>
    </source>
</evidence>
<evidence type="ECO:0000256" key="1">
    <source>
        <dbReference type="ARBA" id="ARBA00004370"/>
    </source>
</evidence>
<dbReference type="InterPro" id="IPR005828">
    <property type="entry name" value="MFS_sugar_transport-like"/>
</dbReference>
<keyword evidence="4 5" id="KW-0472">Membrane</keyword>
<comment type="caution">
    <text evidence="6">The sequence shown here is derived from an EMBL/GenBank/DDBJ whole genome shotgun (WGS) entry which is preliminary data.</text>
</comment>
<dbReference type="AlphaFoldDB" id="A0A5N5T5Z4"/>
<evidence type="ECO:0000313" key="7">
    <source>
        <dbReference type="Proteomes" id="UP000326759"/>
    </source>
</evidence>
<evidence type="ECO:0000313" key="6">
    <source>
        <dbReference type="EMBL" id="KAB7501418.1"/>
    </source>
</evidence>
<name>A0A5N5T5Z4_9CRUS</name>
<accession>A0A5N5T5Z4</accession>
<keyword evidence="6" id="KW-0762">Sugar transport</keyword>
<dbReference type="EMBL" id="SEYY01010704">
    <property type="protein sequence ID" value="KAB7501418.1"/>
    <property type="molecule type" value="Genomic_DNA"/>
</dbReference>
<dbReference type="Proteomes" id="UP000326759">
    <property type="component" value="Unassembled WGS sequence"/>
</dbReference>
<feature type="transmembrane region" description="Helical" evidence="5">
    <location>
        <begin position="6"/>
        <end position="28"/>
    </location>
</feature>
<feature type="non-terminal residue" evidence="6">
    <location>
        <position position="1"/>
    </location>
</feature>
<reference evidence="6 7" key="1">
    <citation type="journal article" date="2019" name="PLoS Biol.">
        <title>Sex chromosomes control vertical transmission of feminizing Wolbachia symbionts in an isopod.</title>
        <authorList>
            <person name="Becking T."/>
            <person name="Chebbi M.A."/>
            <person name="Giraud I."/>
            <person name="Moumen B."/>
            <person name="Laverre T."/>
            <person name="Caubet Y."/>
            <person name="Peccoud J."/>
            <person name="Gilbert C."/>
            <person name="Cordaux R."/>
        </authorList>
    </citation>
    <scope>NUCLEOTIDE SEQUENCE [LARGE SCALE GENOMIC DNA]</scope>
    <source>
        <strain evidence="6">ANa2</strain>
        <tissue evidence="6">Whole body excluding digestive tract and cuticle</tissue>
    </source>
</reference>
<dbReference type="GO" id="GO:0016020">
    <property type="term" value="C:membrane"/>
    <property type="evidence" value="ECO:0007669"/>
    <property type="project" value="UniProtKB-SubCell"/>
</dbReference>
<dbReference type="Pfam" id="PF00083">
    <property type="entry name" value="Sugar_tr"/>
    <property type="match status" value="1"/>
</dbReference>
<proteinExistence type="predicted"/>
<evidence type="ECO:0000256" key="3">
    <source>
        <dbReference type="ARBA" id="ARBA00022989"/>
    </source>
</evidence>
<evidence type="ECO:0000256" key="2">
    <source>
        <dbReference type="ARBA" id="ARBA00022692"/>
    </source>
</evidence>
<sequence>DLIYDYGVYWMYGGFCILSLLFSIFIVFETKGKTLSEINAHFGSPSGAERSEDKTVSISYRAQENLKKLGKHFYKLILYIIKNICSYVRKILTNKIKICKVKHCPSLLSWKNCLLLYLLLENKPLKKILRMFYATKLEERIKSEDFQRMWALR</sequence>
<dbReference type="InterPro" id="IPR036259">
    <property type="entry name" value="MFS_trans_sf"/>
</dbReference>
<organism evidence="6 7">
    <name type="scientific">Armadillidium nasatum</name>
    <dbReference type="NCBI Taxonomy" id="96803"/>
    <lineage>
        <taxon>Eukaryota</taxon>
        <taxon>Metazoa</taxon>
        <taxon>Ecdysozoa</taxon>
        <taxon>Arthropoda</taxon>
        <taxon>Crustacea</taxon>
        <taxon>Multicrustacea</taxon>
        <taxon>Malacostraca</taxon>
        <taxon>Eumalacostraca</taxon>
        <taxon>Peracarida</taxon>
        <taxon>Isopoda</taxon>
        <taxon>Oniscidea</taxon>
        <taxon>Crinocheta</taxon>
        <taxon>Armadillidiidae</taxon>
        <taxon>Armadillidium</taxon>
    </lineage>
</organism>
<protein>
    <submittedName>
        <fullName evidence="6">Solute carrier family 2, facilitated glucose transporter member 8</fullName>
    </submittedName>
</protein>
<dbReference type="Gene3D" id="1.20.1250.20">
    <property type="entry name" value="MFS general substrate transporter like domains"/>
    <property type="match status" value="1"/>
</dbReference>